<feature type="compositionally biased region" description="Polar residues" evidence="5">
    <location>
        <begin position="1148"/>
        <end position="1184"/>
    </location>
</feature>
<feature type="repeat" description="ANK" evidence="4">
    <location>
        <begin position="545"/>
        <end position="577"/>
    </location>
</feature>
<dbReference type="KEGG" id="btab:109042490"/>
<dbReference type="PANTHER" id="PTHR24198:SF165">
    <property type="entry name" value="ANKYRIN REPEAT-CONTAINING PROTEIN-RELATED"/>
    <property type="match status" value="1"/>
</dbReference>
<dbReference type="SUPFAM" id="SSF48403">
    <property type="entry name" value="Ankyrin repeat"/>
    <property type="match status" value="2"/>
</dbReference>
<reference evidence="9" key="1">
    <citation type="submission" date="2021-12" db="EMBL/GenBank/DDBJ databases">
        <authorList>
            <person name="King R."/>
        </authorList>
    </citation>
    <scope>NUCLEOTIDE SEQUENCE</scope>
</reference>
<dbReference type="SMART" id="SM00248">
    <property type="entry name" value="ANK"/>
    <property type="match status" value="17"/>
</dbReference>
<feature type="domain" description="TANC1/2-like AAA+ ATPase lid" evidence="7">
    <location>
        <begin position="222"/>
        <end position="305"/>
    </location>
</feature>
<keyword evidence="1" id="KW-0597">Phosphoprotein</keyword>
<organism evidence="9 10">
    <name type="scientific">Bemisia tabaci</name>
    <name type="common">Sweetpotato whitefly</name>
    <name type="synonym">Aleurodes tabaci</name>
    <dbReference type="NCBI Taxonomy" id="7038"/>
    <lineage>
        <taxon>Eukaryota</taxon>
        <taxon>Metazoa</taxon>
        <taxon>Ecdysozoa</taxon>
        <taxon>Arthropoda</taxon>
        <taxon>Hexapoda</taxon>
        <taxon>Insecta</taxon>
        <taxon>Pterygota</taxon>
        <taxon>Neoptera</taxon>
        <taxon>Paraneoptera</taxon>
        <taxon>Hemiptera</taxon>
        <taxon>Sternorrhyncha</taxon>
        <taxon>Aleyrodoidea</taxon>
        <taxon>Aleyrodidae</taxon>
        <taxon>Aleyrodinae</taxon>
        <taxon>Bemisia</taxon>
    </lineage>
</organism>
<evidence type="ECO:0000259" key="6">
    <source>
        <dbReference type="Pfam" id="PF24883"/>
    </source>
</evidence>
<feature type="repeat" description="ANK" evidence="4">
    <location>
        <begin position="578"/>
        <end position="610"/>
    </location>
</feature>
<dbReference type="InterPro" id="IPR056884">
    <property type="entry name" value="NPHP3-like_N"/>
</dbReference>
<feature type="compositionally biased region" description="Low complexity" evidence="5">
    <location>
        <begin position="1128"/>
        <end position="1145"/>
    </location>
</feature>
<feature type="repeat" description="ANK" evidence="4">
    <location>
        <begin position="1015"/>
        <end position="1047"/>
    </location>
</feature>
<keyword evidence="10" id="KW-1185">Reference proteome</keyword>
<feature type="repeat" description="ANK" evidence="4">
    <location>
        <begin position="982"/>
        <end position="1014"/>
    </location>
</feature>
<evidence type="ECO:0000256" key="5">
    <source>
        <dbReference type="SAM" id="MobiDB-lite"/>
    </source>
</evidence>
<evidence type="ECO:0000313" key="10">
    <source>
        <dbReference type="Proteomes" id="UP001152759"/>
    </source>
</evidence>
<dbReference type="PROSITE" id="PS50088">
    <property type="entry name" value="ANK_REPEAT"/>
    <property type="match status" value="14"/>
</dbReference>
<dbReference type="PROSITE" id="PS50297">
    <property type="entry name" value="ANK_REP_REGION"/>
    <property type="match status" value="12"/>
</dbReference>
<feature type="repeat" description="ANK" evidence="4">
    <location>
        <begin position="748"/>
        <end position="780"/>
    </location>
</feature>
<feature type="compositionally biased region" description="Basic and acidic residues" evidence="5">
    <location>
        <begin position="1203"/>
        <end position="1213"/>
    </location>
</feature>
<keyword evidence="3 4" id="KW-0040">ANK repeat</keyword>
<dbReference type="PANTHER" id="PTHR24198">
    <property type="entry name" value="ANKYRIN REPEAT AND PROTEIN KINASE DOMAIN-CONTAINING PROTEIN"/>
    <property type="match status" value="1"/>
</dbReference>
<dbReference type="Gene3D" id="1.25.40.20">
    <property type="entry name" value="Ankyrin repeat-containing domain"/>
    <property type="match status" value="6"/>
</dbReference>
<dbReference type="Pfam" id="PF13637">
    <property type="entry name" value="Ank_4"/>
    <property type="match status" value="1"/>
</dbReference>
<keyword evidence="2" id="KW-0677">Repeat</keyword>
<dbReference type="PRINTS" id="PR01415">
    <property type="entry name" value="ANKYRIN"/>
</dbReference>
<dbReference type="EMBL" id="OU963865">
    <property type="protein sequence ID" value="CAH0389313.1"/>
    <property type="molecule type" value="Genomic_DNA"/>
</dbReference>
<feature type="domain" description="Nephrocystin 3-like N-terminal" evidence="6">
    <location>
        <begin position="28"/>
        <end position="180"/>
    </location>
</feature>
<feature type="repeat" description="ANK" evidence="4">
    <location>
        <begin position="715"/>
        <end position="747"/>
    </location>
</feature>
<feature type="repeat" description="ANK" evidence="4">
    <location>
        <begin position="677"/>
        <end position="714"/>
    </location>
</feature>
<proteinExistence type="predicted"/>
<feature type="repeat" description="ANK" evidence="4">
    <location>
        <begin position="847"/>
        <end position="880"/>
    </location>
</feature>
<dbReference type="InterPro" id="IPR036770">
    <property type="entry name" value="Ankyrin_rpt-contain_sf"/>
</dbReference>
<dbReference type="Pfam" id="PF12796">
    <property type="entry name" value="Ank_2"/>
    <property type="match status" value="5"/>
</dbReference>
<evidence type="ECO:0008006" key="11">
    <source>
        <dbReference type="Google" id="ProtNLM"/>
    </source>
</evidence>
<dbReference type="InterPro" id="IPR058056">
    <property type="entry name" value="WH_TANC1/2"/>
</dbReference>
<dbReference type="InterPro" id="IPR058018">
    <property type="entry name" value="AAA_lid_TANC1/2"/>
</dbReference>
<feature type="repeat" description="ANK" evidence="4">
    <location>
        <begin position="611"/>
        <end position="643"/>
    </location>
</feature>
<feature type="repeat" description="ANK" evidence="4">
    <location>
        <begin position="644"/>
        <end position="676"/>
    </location>
</feature>
<feature type="repeat" description="ANK" evidence="4">
    <location>
        <begin position="814"/>
        <end position="846"/>
    </location>
</feature>
<feature type="compositionally biased region" description="Polar residues" evidence="5">
    <location>
        <begin position="1265"/>
        <end position="1278"/>
    </location>
</feature>
<sequence length="1285" mass="139965">MTSSQLEKKRFYCREWVFVKLSNCLSQRSSSKKMGALIVGGPGSGKTAICCEAVWPSSGTSAKPQRSLNRYLLAYHFCQAQDLTSLSVVTFIQSLVEQLCAKSDELCTAYTNKIKSDPRVQAALETEALLKDPHDGFKKAVLLPLLELDPPKHSLFLLVDSIDEGQSLRAERRSQELRTIAGLLAEHHHLFPNWLLLVCTARRQSKTVAKMFSGFRKLCIDDLRKSQVIRDIQQYILSRLESEESLRQHMSKDTAEMLNQLHIKSNGCFLYLERVLDGVGEGCIILREVKEIPGTLNGLYLWLCQRLLSTKHFSKVRPLLNIMLASQRPCTEAHLEACFHASLPSHSPEDFRRRFHLLKRVSCILRDGAVLPFHYSFVEWLLDVKHCTRRFLCSSQEGHMMLALFYTQRGSKLTGEEIRDLAYHLSQINLWAGAVDATLLAKVWLLEAVENVTPALESPCLDKKAWKLLTDLDHHSNASQISNEAASTPVSEKDAVSELLAGDVDVRDSSGKTQLHNLAAEANHVLLETILTACPDVDIEATDKRGQTPLNLAARHGHPMVVEVLLNGGADVNHADDDGWTALRAAAWGGHTQVVESLLRCGADVDSRDMDGRTALRAAAWGGHNSVVKKLLENGADPNARDAEGRTALIAAAYMGHSEIVSVLLEYGADINHQDSDGRTALSVAALCVPANEGYAKVVSILLEKGAEVDHEDKDGMTPLLVAAFEGHKDVCELLLEAEADVDHCDKAGRTPLWAAASMGHAECVALLLFWGCCIDSIDSEGRTVLSVAAAQGNVGVVSQLVDRGLDEQHRDNSGWTPLHYAAFEGHTEVCRVLLEAGAKVDQTDNDGKAPLMLAAQEGHVSLVKELLTDHGAPPDQKALDGRSALRLAALEDHIDVVRILLAEGADINAKDADSRSTLYILALENRLPVARFFIDPGGADVESTDSEGRTALHVSSWQGHAEMVILLLTLGKANVNAVDNENRTSLHSAAWQGHSSIVKILLEHGAIPDFTCNQGATALGIAAQEGHEACVRLLLMHGANPLHSDHCGRNAMRVAAKSGHETVLKLLEQFSQSQHRNSSNGGNGNSSGSGSTAETKPSSAILVPGGNPVSGESPIESPESTAKRRSLVSSRSKSSSNLTNSTKSSHQETIQSQAPLSFTQQLQQCSRGKARSSSKILSPQSPIYATPPHSPDEPPPTAFVSTDEHFSRDTHMKIILGNKKPSRKSPAEKKSHAEKKRNGIVTNPALRLVPAIRSGLEIAAGRRSFSQSAHTATNSFQWRKETPL</sequence>
<evidence type="ECO:0000256" key="3">
    <source>
        <dbReference type="ARBA" id="ARBA00023043"/>
    </source>
</evidence>
<evidence type="ECO:0000256" key="4">
    <source>
        <dbReference type="PROSITE-ProRule" id="PRU00023"/>
    </source>
</evidence>
<dbReference type="Pfam" id="PF25520">
    <property type="entry name" value="AAA_lid_TANC1"/>
    <property type="match status" value="1"/>
</dbReference>
<feature type="region of interest" description="Disordered" evidence="5">
    <location>
        <begin position="1073"/>
        <end position="1243"/>
    </location>
</feature>
<name>A0A9P0ADA0_BEMTA</name>
<feature type="domain" description="TANC1/2-like winged helix" evidence="8">
    <location>
        <begin position="306"/>
        <end position="433"/>
    </location>
</feature>
<evidence type="ECO:0000313" key="9">
    <source>
        <dbReference type="EMBL" id="CAH0389313.1"/>
    </source>
</evidence>
<dbReference type="InterPro" id="IPR002110">
    <property type="entry name" value="Ankyrin_rpt"/>
</dbReference>
<dbReference type="Pfam" id="PF25521">
    <property type="entry name" value="WHD_TANC1"/>
    <property type="match status" value="1"/>
</dbReference>
<gene>
    <name evidence="9" type="ORF">BEMITA_LOCUS8152</name>
</gene>
<accession>A0A9P0ADA0</accession>
<dbReference type="Pfam" id="PF00023">
    <property type="entry name" value="Ank"/>
    <property type="match status" value="3"/>
</dbReference>
<evidence type="ECO:0000259" key="8">
    <source>
        <dbReference type="Pfam" id="PF25521"/>
    </source>
</evidence>
<evidence type="ECO:0000259" key="7">
    <source>
        <dbReference type="Pfam" id="PF25520"/>
    </source>
</evidence>
<feature type="repeat" description="ANK" evidence="4">
    <location>
        <begin position="948"/>
        <end position="981"/>
    </location>
</feature>
<dbReference type="Proteomes" id="UP001152759">
    <property type="component" value="Chromosome 4"/>
</dbReference>
<evidence type="ECO:0000256" key="1">
    <source>
        <dbReference type="ARBA" id="ARBA00022553"/>
    </source>
</evidence>
<feature type="region of interest" description="Disordered" evidence="5">
    <location>
        <begin position="1264"/>
        <end position="1285"/>
    </location>
</feature>
<evidence type="ECO:0000256" key="2">
    <source>
        <dbReference type="ARBA" id="ARBA00022737"/>
    </source>
</evidence>
<protein>
    <recommendedName>
        <fullName evidence="11">Ankyrin repeat domain-containing protein 50</fullName>
    </recommendedName>
</protein>
<feature type="repeat" description="ANK" evidence="4">
    <location>
        <begin position="781"/>
        <end position="813"/>
    </location>
</feature>
<dbReference type="Pfam" id="PF24883">
    <property type="entry name" value="NPHP3_N"/>
    <property type="match status" value="1"/>
</dbReference>
<feature type="repeat" description="ANK" evidence="4">
    <location>
        <begin position="881"/>
        <end position="913"/>
    </location>
</feature>